<dbReference type="Gene3D" id="3.10.150.10">
    <property type="entry name" value="DNA Polymerase III, subunit A, domain 2"/>
    <property type="match status" value="1"/>
</dbReference>
<name>A0A0F9L0H6_9ZZZZ</name>
<reference evidence="1" key="1">
    <citation type="journal article" date="2015" name="Nature">
        <title>Complex archaea that bridge the gap between prokaryotes and eukaryotes.</title>
        <authorList>
            <person name="Spang A."/>
            <person name="Saw J.H."/>
            <person name="Jorgensen S.L."/>
            <person name="Zaremba-Niedzwiedzka K."/>
            <person name="Martijn J."/>
            <person name="Lind A.E."/>
            <person name="van Eijk R."/>
            <person name="Schleper C."/>
            <person name="Guy L."/>
            <person name="Ettema T.J."/>
        </authorList>
    </citation>
    <scope>NUCLEOTIDE SEQUENCE</scope>
</reference>
<dbReference type="EMBL" id="LAZR01008173">
    <property type="protein sequence ID" value="KKM80486.1"/>
    <property type="molecule type" value="Genomic_DNA"/>
</dbReference>
<protein>
    <submittedName>
        <fullName evidence="1">Uncharacterized protein</fullName>
    </submittedName>
</protein>
<comment type="caution">
    <text evidence="1">The sequence shown here is derived from an EMBL/GenBank/DDBJ whole genome shotgun (WGS) entry which is preliminary data.</text>
</comment>
<dbReference type="AlphaFoldDB" id="A0A0F9L0H6"/>
<sequence>MSTYTLRMRGNAELDTDDLEAAKAFARHHGARLTLPKRNAHPPGLPSIDSPAIARRRETPKAYLARIVKTIKARGPEWIGEQFGRAGGGWRLVATDGDRLVAERCETETDPPLDSRVRRSLNLTTASVRVTMPETIGESIARLQPFRGDKYWATKHAVTITVADGRLSFALGPDQDGDSATEDICECSGAGNVAVNVRYLADTIGLPAVWHIPRDDSNPLVVFQADDTICHVIMPVRV</sequence>
<evidence type="ECO:0000313" key="1">
    <source>
        <dbReference type="EMBL" id="KKM80486.1"/>
    </source>
</evidence>
<proteinExistence type="predicted"/>
<organism evidence="1">
    <name type="scientific">marine sediment metagenome</name>
    <dbReference type="NCBI Taxonomy" id="412755"/>
    <lineage>
        <taxon>unclassified sequences</taxon>
        <taxon>metagenomes</taxon>
        <taxon>ecological metagenomes</taxon>
    </lineage>
</organism>
<gene>
    <name evidence="1" type="ORF">LCGC14_1339320</name>
</gene>
<accession>A0A0F9L0H6</accession>